<name>A0ABQ1HIG1_9GAMM</name>
<feature type="signal peptide" evidence="2">
    <location>
        <begin position="1"/>
        <end position="23"/>
    </location>
</feature>
<sequence>MNKPLLPPILFFCLLCIAGEALAASTFHRLLVFNDDGELMLVRFEDSGRWVTPGWYQDDESSIRQGLQALAANHGLAVTEPELRGVFSLRADSDGAISTRLVHSALVKSGSTKLPPGIDRIEWLPVEAALERISFPHISEQIAQVTRHPGTVWGGTQLRYQEDGQPRSRIVEAFHPLAGGPPGPTGRAPHLALRHGLQALVKATPMSGRAAMEAGMTDKPTPSARLNSRRQEATKPCSNLLPC</sequence>
<gene>
    <name evidence="3" type="ORF">GCM10011521_14880</name>
</gene>
<evidence type="ECO:0000313" key="4">
    <source>
        <dbReference type="Proteomes" id="UP000623419"/>
    </source>
</evidence>
<dbReference type="EMBL" id="BMKC01000001">
    <property type="protein sequence ID" value="GGA77594.1"/>
    <property type="molecule type" value="Genomic_DNA"/>
</dbReference>
<dbReference type="InterPro" id="IPR015797">
    <property type="entry name" value="NUDIX_hydrolase-like_dom_sf"/>
</dbReference>
<dbReference type="Gene3D" id="3.90.79.10">
    <property type="entry name" value="Nucleoside Triphosphate Pyrophosphohydrolase"/>
    <property type="match status" value="1"/>
</dbReference>
<organism evidence="3 4">
    <name type="scientific">Arenimonas soli</name>
    <dbReference type="NCBI Taxonomy" id="2269504"/>
    <lineage>
        <taxon>Bacteria</taxon>
        <taxon>Pseudomonadati</taxon>
        <taxon>Pseudomonadota</taxon>
        <taxon>Gammaproteobacteria</taxon>
        <taxon>Lysobacterales</taxon>
        <taxon>Lysobacteraceae</taxon>
        <taxon>Arenimonas</taxon>
    </lineage>
</organism>
<dbReference type="SUPFAM" id="SSF55811">
    <property type="entry name" value="Nudix"/>
    <property type="match status" value="1"/>
</dbReference>
<evidence type="ECO:0000256" key="1">
    <source>
        <dbReference type="SAM" id="MobiDB-lite"/>
    </source>
</evidence>
<proteinExistence type="predicted"/>
<evidence type="ECO:0008006" key="5">
    <source>
        <dbReference type="Google" id="ProtNLM"/>
    </source>
</evidence>
<evidence type="ECO:0000313" key="3">
    <source>
        <dbReference type="EMBL" id="GGA77594.1"/>
    </source>
</evidence>
<evidence type="ECO:0000256" key="2">
    <source>
        <dbReference type="SAM" id="SignalP"/>
    </source>
</evidence>
<feature type="region of interest" description="Disordered" evidence="1">
    <location>
        <begin position="213"/>
        <end position="243"/>
    </location>
</feature>
<dbReference type="RefSeq" id="WP_188662677.1">
    <property type="nucleotide sequence ID" value="NZ_BMKC01000001.1"/>
</dbReference>
<dbReference type="Proteomes" id="UP000623419">
    <property type="component" value="Unassembled WGS sequence"/>
</dbReference>
<accession>A0ABQ1HIG1</accession>
<feature type="chain" id="PRO_5046966939" description="Nudix hydrolase domain-containing protein" evidence="2">
    <location>
        <begin position="24"/>
        <end position="243"/>
    </location>
</feature>
<reference evidence="4" key="1">
    <citation type="journal article" date="2019" name="Int. J. Syst. Evol. Microbiol.">
        <title>The Global Catalogue of Microorganisms (GCM) 10K type strain sequencing project: providing services to taxonomists for standard genome sequencing and annotation.</title>
        <authorList>
            <consortium name="The Broad Institute Genomics Platform"/>
            <consortium name="The Broad Institute Genome Sequencing Center for Infectious Disease"/>
            <person name="Wu L."/>
            <person name="Ma J."/>
        </authorList>
    </citation>
    <scope>NUCLEOTIDE SEQUENCE [LARGE SCALE GENOMIC DNA]</scope>
    <source>
        <strain evidence="4">CGMCC 1.15905</strain>
    </source>
</reference>
<comment type="caution">
    <text evidence="3">The sequence shown here is derived from an EMBL/GenBank/DDBJ whole genome shotgun (WGS) entry which is preliminary data.</text>
</comment>
<dbReference type="CDD" id="cd02883">
    <property type="entry name" value="NUDIX_Hydrolase"/>
    <property type="match status" value="1"/>
</dbReference>
<protein>
    <recommendedName>
        <fullName evidence="5">Nudix hydrolase domain-containing protein</fullName>
    </recommendedName>
</protein>
<keyword evidence="4" id="KW-1185">Reference proteome</keyword>
<keyword evidence="2" id="KW-0732">Signal</keyword>